<keyword evidence="1 3" id="KW-0853">WD repeat</keyword>
<dbReference type="PROSITE" id="PS50082">
    <property type="entry name" value="WD_REPEATS_2"/>
    <property type="match status" value="1"/>
</dbReference>
<organism evidence="4 5">
    <name type="scientific">Hericium alpestre</name>
    <dbReference type="NCBI Taxonomy" id="135208"/>
    <lineage>
        <taxon>Eukaryota</taxon>
        <taxon>Fungi</taxon>
        <taxon>Dikarya</taxon>
        <taxon>Basidiomycota</taxon>
        <taxon>Agaricomycotina</taxon>
        <taxon>Agaricomycetes</taxon>
        <taxon>Russulales</taxon>
        <taxon>Hericiaceae</taxon>
        <taxon>Hericium</taxon>
    </lineage>
</organism>
<evidence type="ECO:0000313" key="5">
    <source>
        <dbReference type="Proteomes" id="UP000298061"/>
    </source>
</evidence>
<sequence length="294" mass="31594">MSLSPSPSLTNTSAPIKSARLVSDAYVLALASLPSYYAASASAPSNSIYFFDRSTFRNVRTVKAHNDGITSLRAVDSIAGATGRVVVSSGKDGIIKVWDDRTGSVGLQMSQASRSRSLLSFDVSPDGLTVAAGTDLQNDDASILYWDPRNPAAPLRTHSSTHSDDITVLHFLRPSLNGPSPAYKFLLSASSDGLISISNAEEDDEDEAAIHVANWGCSISQAGWISRRGGLPHVWASSDMETFSTWSEELDPFHNLDIRTPSVHTQQNTWVTNYLIGCHMSDKSGLAVFVGSNE</sequence>
<keyword evidence="2" id="KW-0677">Repeat</keyword>
<dbReference type="Proteomes" id="UP000298061">
    <property type="component" value="Unassembled WGS sequence"/>
</dbReference>
<dbReference type="PANTHER" id="PTHR22889">
    <property type="entry name" value="WD REPEAT-CONTAINING PROTEIN 89"/>
    <property type="match status" value="1"/>
</dbReference>
<evidence type="ECO:0000256" key="3">
    <source>
        <dbReference type="PROSITE-ProRule" id="PRU00221"/>
    </source>
</evidence>
<dbReference type="AlphaFoldDB" id="A0A4Z0A253"/>
<dbReference type="OrthoDB" id="25131at2759"/>
<accession>A0A4Z0A253</accession>
<dbReference type="InterPro" id="IPR001680">
    <property type="entry name" value="WD40_rpt"/>
</dbReference>
<gene>
    <name evidence="4" type="ORF">EWM64_g3602</name>
</gene>
<dbReference type="Gene3D" id="2.130.10.10">
    <property type="entry name" value="YVTN repeat-like/Quinoprotein amine dehydrogenase"/>
    <property type="match status" value="2"/>
</dbReference>
<dbReference type="Pfam" id="PF00400">
    <property type="entry name" value="WD40"/>
    <property type="match status" value="1"/>
</dbReference>
<dbReference type="SUPFAM" id="SSF50978">
    <property type="entry name" value="WD40 repeat-like"/>
    <property type="match status" value="1"/>
</dbReference>
<evidence type="ECO:0000256" key="2">
    <source>
        <dbReference type="ARBA" id="ARBA00022737"/>
    </source>
</evidence>
<dbReference type="InterPro" id="IPR015943">
    <property type="entry name" value="WD40/YVTN_repeat-like_dom_sf"/>
</dbReference>
<evidence type="ECO:0000256" key="1">
    <source>
        <dbReference type="ARBA" id="ARBA00022574"/>
    </source>
</evidence>
<dbReference type="PANTHER" id="PTHR22889:SF0">
    <property type="entry name" value="WD REPEAT-CONTAINING PROTEIN 89"/>
    <property type="match status" value="1"/>
</dbReference>
<feature type="repeat" description="WD" evidence="3">
    <location>
        <begin position="62"/>
        <end position="99"/>
    </location>
</feature>
<dbReference type="InterPro" id="IPR039328">
    <property type="entry name" value="WDR89"/>
</dbReference>
<dbReference type="STRING" id="135208.A0A4Z0A253"/>
<evidence type="ECO:0000313" key="4">
    <source>
        <dbReference type="EMBL" id="TFY80413.1"/>
    </source>
</evidence>
<reference evidence="4 5" key="1">
    <citation type="submission" date="2019-02" db="EMBL/GenBank/DDBJ databases">
        <title>Genome sequencing of the rare red list fungi Hericium alpestre (H. flagellum).</title>
        <authorList>
            <person name="Buettner E."/>
            <person name="Kellner H."/>
        </authorList>
    </citation>
    <scope>NUCLEOTIDE SEQUENCE [LARGE SCALE GENOMIC DNA]</scope>
    <source>
        <strain evidence="4 5">DSM 108284</strain>
    </source>
</reference>
<dbReference type="EMBL" id="SFCI01000343">
    <property type="protein sequence ID" value="TFY80413.1"/>
    <property type="molecule type" value="Genomic_DNA"/>
</dbReference>
<protein>
    <submittedName>
        <fullName evidence="4">Uncharacterized protein</fullName>
    </submittedName>
</protein>
<name>A0A4Z0A253_9AGAM</name>
<keyword evidence="5" id="KW-1185">Reference proteome</keyword>
<proteinExistence type="predicted"/>
<comment type="caution">
    <text evidence="4">The sequence shown here is derived from an EMBL/GenBank/DDBJ whole genome shotgun (WGS) entry which is preliminary data.</text>
</comment>
<dbReference type="InterPro" id="IPR036322">
    <property type="entry name" value="WD40_repeat_dom_sf"/>
</dbReference>
<dbReference type="SMART" id="SM00320">
    <property type="entry name" value="WD40"/>
    <property type="match status" value="3"/>
</dbReference>